<dbReference type="EC" id="3.4.-.-" evidence="3"/>
<evidence type="ECO:0000313" key="3">
    <source>
        <dbReference type="EMBL" id="MFC4674385.1"/>
    </source>
</evidence>
<feature type="transmembrane region" description="Helical" evidence="1">
    <location>
        <begin position="216"/>
        <end position="241"/>
    </location>
</feature>
<keyword evidence="4" id="KW-1185">Reference proteome</keyword>
<dbReference type="GO" id="GO:0016787">
    <property type="term" value="F:hydrolase activity"/>
    <property type="evidence" value="ECO:0007669"/>
    <property type="project" value="UniProtKB-KW"/>
</dbReference>
<reference evidence="4" key="1">
    <citation type="journal article" date="2019" name="Int. J. Syst. Evol. Microbiol.">
        <title>The Global Catalogue of Microorganisms (GCM) 10K type strain sequencing project: providing services to taxonomists for standard genome sequencing and annotation.</title>
        <authorList>
            <consortium name="The Broad Institute Genomics Platform"/>
            <consortium name="The Broad Institute Genome Sequencing Center for Infectious Disease"/>
            <person name="Wu L."/>
            <person name="Ma J."/>
        </authorList>
    </citation>
    <scope>NUCLEOTIDE SEQUENCE [LARGE SCALE GENOMIC DNA]</scope>
    <source>
        <strain evidence="4">CCUG 66188</strain>
    </source>
</reference>
<organism evidence="3 4">
    <name type="scientific">Dysgonomonas termitidis</name>
    <dbReference type="NCBI Taxonomy" id="1516126"/>
    <lineage>
        <taxon>Bacteria</taxon>
        <taxon>Pseudomonadati</taxon>
        <taxon>Bacteroidota</taxon>
        <taxon>Bacteroidia</taxon>
        <taxon>Bacteroidales</taxon>
        <taxon>Dysgonomonadaceae</taxon>
        <taxon>Dysgonomonas</taxon>
    </lineage>
</organism>
<dbReference type="Proteomes" id="UP001596023">
    <property type="component" value="Unassembled WGS sequence"/>
</dbReference>
<dbReference type="EMBL" id="JBHSGN010000073">
    <property type="protein sequence ID" value="MFC4674385.1"/>
    <property type="molecule type" value="Genomic_DNA"/>
</dbReference>
<dbReference type="RefSeq" id="WP_379996642.1">
    <property type="nucleotide sequence ID" value="NZ_JBHSGN010000073.1"/>
</dbReference>
<proteinExistence type="predicted"/>
<keyword evidence="1" id="KW-0472">Membrane</keyword>
<feature type="domain" description="CAAX prenyl protease 2/Lysostaphin resistance protein A-like" evidence="2">
    <location>
        <begin position="147"/>
        <end position="236"/>
    </location>
</feature>
<feature type="transmembrane region" description="Helical" evidence="1">
    <location>
        <begin position="145"/>
        <end position="163"/>
    </location>
</feature>
<feature type="transmembrane region" description="Helical" evidence="1">
    <location>
        <begin position="16"/>
        <end position="40"/>
    </location>
</feature>
<comment type="caution">
    <text evidence="3">The sequence shown here is derived from an EMBL/GenBank/DDBJ whole genome shotgun (WGS) entry which is preliminary data.</text>
</comment>
<evidence type="ECO:0000313" key="4">
    <source>
        <dbReference type="Proteomes" id="UP001596023"/>
    </source>
</evidence>
<dbReference type="InterPro" id="IPR003675">
    <property type="entry name" value="Rce1/LyrA-like_dom"/>
</dbReference>
<gene>
    <name evidence="3" type="ORF">ACFO6W_11825</name>
</gene>
<dbReference type="Pfam" id="PF02517">
    <property type="entry name" value="Rce1-like"/>
    <property type="match status" value="1"/>
</dbReference>
<evidence type="ECO:0000259" key="2">
    <source>
        <dbReference type="Pfam" id="PF02517"/>
    </source>
</evidence>
<name>A0ABV9KW17_9BACT</name>
<keyword evidence="1" id="KW-1133">Transmembrane helix</keyword>
<dbReference type="PANTHER" id="PTHR43592:SF15">
    <property type="entry name" value="CAAX AMINO TERMINAL PROTEASE FAMILY PROTEIN"/>
    <property type="match status" value="1"/>
</dbReference>
<feature type="transmembrane region" description="Helical" evidence="1">
    <location>
        <begin position="52"/>
        <end position="72"/>
    </location>
</feature>
<sequence length="291" mass="33631">MDNKGILYNMGGWSQFFFIFFLFFSGLMMASFIIVLIMPMDELLESARAMRLAQVIQAVFMFLIPALAYAFLYQGNVKSYLNTDKHINIRLLLCSVLLIISIQPLINCIGYYNQQIILPESLNWMKEYEESAEKSLKLLFSNRSIPSLIFNLLVIAVMAGLAEEFFFRGCLQQIMQKIVKNQHFAIWITAIIFSAIHFQFYGFVPRVLLGALLGYLFVWSGSIWVPVIVHTIHNAINVVLIHIYYDTPQANQIEDFRFEENTLLVSVSFALSAIIIFMIYRRVINKQKSEN</sequence>
<feature type="transmembrane region" description="Helical" evidence="1">
    <location>
        <begin position="184"/>
        <end position="204"/>
    </location>
</feature>
<evidence type="ECO:0000256" key="1">
    <source>
        <dbReference type="SAM" id="Phobius"/>
    </source>
</evidence>
<feature type="transmembrane region" description="Helical" evidence="1">
    <location>
        <begin position="262"/>
        <end position="280"/>
    </location>
</feature>
<protein>
    <submittedName>
        <fullName evidence="3">CPBP family intramembrane glutamic endopeptidase</fullName>
        <ecNumber evidence="3">3.4.-.-</ecNumber>
    </submittedName>
</protein>
<keyword evidence="1" id="KW-0812">Transmembrane</keyword>
<dbReference type="PANTHER" id="PTHR43592">
    <property type="entry name" value="CAAX AMINO TERMINAL PROTEASE"/>
    <property type="match status" value="1"/>
</dbReference>
<feature type="transmembrane region" description="Helical" evidence="1">
    <location>
        <begin position="92"/>
        <end position="112"/>
    </location>
</feature>
<accession>A0ABV9KW17</accession>
<keyword evidence="3" id="KW-0378">Hydrolase</keyword>